<gene>
    <name evidence="4" type="ORF">I595_2475</name>
</gene>
<dbReference type="CDD" id="cd07341">
    <property type="entry name" value="M56_BlaR1_MecR1_like"/>
    <property type="match status" value="1"/>
</dbReference>
<feature type="region of interest" description="Disordered" evidence="1">
    <location>
        <begin position="706"/>
        <end position="730"/>
    </location>
</feature>
<dbReference type="STRING" id="1300341.I595_2475"/>
<keyword evidence="2" id="KW-1133">Transmembrane helix</keyword>
<proteinExistence type="predicted"/>
<keyword evidence="2" id="KW-0472">Membrane</keyword>
<dbReference type="InterPro" id="IPR052173">
    <property type="entry name" value="Beta-lactam_resp_regulator"/>
</dbReference>
<keyword evidence="2" id="KW-0812">Transmembrane</keyword>
<sequence length="792" mass="90255">MLLYLVKSATCMAIFFLFYKFLLEEVQMHVFKRFYLLVALTASLVIPSLVFVEYVEPTITTSYTMTPVISEPLELNKTAQLTDVDVINWKLILWTSYGIGVFGFGFRFTRNLVQIIHRIRSNPKLRQQFSIKVLLQDKLPPHTFFGYVFLNKKQFEANRIPKEVLLHEEVHARQLHSLDVIFIELLQVFLWFNPMMVFFKKSIKLNHEFLADSAVLKETPSTSSYQNTLLSYLSENSQKKYQSIKMANAINYSSIKKRFKIMTTKTSTKARFLRLFLVFPLFALLLFGFSQTKTLPKEPVTNTSPILTITIQNSTDVWLNHKQVPLKDLAQQVLELSPTTAPKIEIHVQGMLEATFLGQIEKELAKTDPIAINVFADEYVMSRGSYQEKVDSTSNTVMLRTNKMTLVPDAHPLMANKGQKSLATTTAGNSFTERPYKDNPLIIYINGKGDLLVQEHLVPLENLTAFLSDRYTGHDKIQRESTLDVKIKVEDKTPKKVIEEVAHKVEAWGAATINIIGPPAGATKTQLVEYNALAKKYNNMDRNQMRILKKEVERLSYLFNVMTTAQKANAEPFPNFPEPPSVPTPPVPPLDKENRESPQSRSPLTGFFKVNGETLFYVSEKEKTTYFNRWGQKVDQNGEVLDPVQTRADKVIPGQVISKVYKNDDVVVAFDTKNIETSSATLKLKEEAKQLQKASKQLQKQSKKLQKESKHLQKESQKLSEVPTPPMPPTPMHPLDHIIEMAKQGATFYYEGGQISSDKAIDVVKKNEQLDIDVTWIGSKKPRVMISKSKSN</sequence>
<reference evidence="4 5" key="1">
    <citation type="submission" date="2015-09" db="EMBL/GenBank/DDBJ databases">
        <title>Genome sequence of the marine flavobacterium Croceitalea dokdonensis DOKDO 023 that contains proton- and sodium-pumping rhodopsins.</title>
        <authorList>
            <person name="Kwon S.-K."/>
            <person name="Lee H.K."/>
            <person name="Kwak M.-J."/>
            <person name="Kim J.F."/>
        </authorList>
    </citation>
    <scope>NUCLEOTIDE SEQUENCE [LARGE SCALE GENOMIC DNA]</scope>
    <source>
        <strain evidence="4 5">DOKDO 023</strain>
    </source>
</reference>
<dbReference type="EMBL" id="LDJX01000005">
    <property type="protein sequence ID" value="KPM31211.1"/>
    <property type="molecule type" value="Genomic_DNA"/>
</dbReference>
<dbReference type="AlphaFoldDB" id="A0A0P7ATF6"/>
<evidence type="ECO:0000259" key="3">
    <source>
        <dbReference type="Pfam" id="PF05569"/>
    </source>
</evidence>
<protein>
    <submittedName>
        <fullName evidence="4">Peptidase M56 BlaR1</fullName>
    </submittedName>
</protein>
<dbReference type="OrthoDB" id="1522859at2"/>
<feature type="compositionally biased region" description="Pro residues" evidence="1">
    <location>
        <begin position="574"/>
        <end position="589"/>
    </location>
</feature>
<feature type="transmembrane region" description="Helical" evidence="2">
    <location>
        <begin position="6"/>
        <end position="22"/>
    </location>
</feature>
<feature type="compositionally biased region" description="Basic and acidic residues" evidence="1">
    <location>
        <begin position="706"/>
        <end position="718"/>
    </location>
</feature>
<feature type="transmembrane region" description="Helical" evidence="2">
    <location>
        <begin position="91"/>
        <end position="109"/>
    </location>
</feature>
<organism evidence="4 5">
    <name type="scientific">Croceitalea dokdonensis DOKDO 023</name>
    <dbReference type="NCBI Taxonomy" id="1300341"/>
    <lineage>
        <taxon>Bacteria</taxon>
        <taxon>Pseudomonadati</taxon>
        <taxon>Bacteroidota</taxon>
        <taxon>Flavobacteriia</taxon>
        <taxon>Flavobacteriales</taxon>
        <taxon>Flavobacteriaceae</taxon>
        <taxon>Croceitalea</taxon>
    </lineage>
</organism>
<evidence type="ECO:0000313" key="5">
    <source>
        <dbReference type="Proteomes" id="UP000050280"/>
    </source>
</evidence>
<dbReference type="PANTHER" id="PTHR34978:SF3">
    <property type="entry name" value="SLR0241 PROTEIN"/>
    <property type="match status" value="1"/>
</dbReference>
<evidence type="ECO:0000313" key="4">
    <source>
        <dbReference type="EMBL" id="KPM31211.1"/>
    </source>
</evidence>
<feature type="domain" description="Peptidase M56" evidence="3">
    <location>
        <begin position="164"/>
        <end position="261"/>
    </location>
</feature>
<evidence type="ECO:0000256" key="2">
    <source>
        <dbReference type="SAM" id="Phobius"/>
    </source>
</evidence>
<name>A0A0P7ATF6_9FLAO</name>
<dbReference type="InterPro" id="IPR008756">
    <property type="entry name" value="Peptidase_M56"/>
</dbReference>
<evidence type="ECO:0000256" key="1">
    <source>
        <dbReference type="SAM" id="MobiDB-lite"/>
    </source>
</evidence>
<dbReference type="Pfam" id="PF05569">
    <property type="entry name" value="Peptidase_M56"/>
    <property type="match status" value="1"/>
</dbReference>
<feature type="region of interest" description="Disordered" evidence="1">
    <location>
        <begin position="570"/>
        <end position="606"/>
    </location>
</feature>
<dbReference type="PANTHER" id="PTHR34978">
    <property type="entry name" value="POSSIBLE SENSOR-TRANSDUCER PROTEIN BLAR"/>
    <property type="match status" value="1"/>
</dbReference>
<feature type="transmembrane region" description="Helical" evidence="2">
    <location>
        <begin position="34"/>
        <end position="55"/>
    </location>
</feature>
<dbReference type="RefSeq" id="WP_054559541.1">
    <property type="nucleotide sequence ID" value="NZ_LDJX01000005.1"/>
</dbReference>
<accession>A0A0P7ATF6</accession>
<feature type="transmembrane region" description="Helical" evidence="2">
    <location>
        <begin position="272"/>
        <end position="289"/>
    </location>
</feature>
<dbReference type="PATRIC" id="fig|1300341.3.peg.2641"/>
<dbReference type="Proteomes" id="UP000050280">
    <property type="component" value="Unassembled WGS sequence"/>
</dbReference>
<comment type="caution">
    <text evidence="4">The sequence shown here is derived from an EMBL/GenBank/DDBJ whole genome shotgun (WGS) entry which is preliminary data.</text>
</comment>
<keyword evidence="5" id="KW-1185">Reference proteome</keyword>